<feature type="compositionally biased region" description="Gly residues" evidence="1">
    <location>
        <begin position="54"/>
        <end position="65"/>
    </location>
</feature>
<gene>
    <name evidence="3" type="ORF">TL10_26730</name>
</gene>
<evidence type="ECO:0000256" key="2">
    <source>
        <dbReference type="SAM" id="SignalP"/>
    </source>
</evidence>
<evidence type="ECO:0000256" key="1">
    <source>
        <dbReference type="SAM" id="MobiDB-lite"/>
    </source>
</evidence>
<proteinExistence type="predicted"/>
<feature type="region of interest" description="Disordered" evidence="1">
    <location>
        <begin position="35"/>
        <end position="75"/>
    </location>
</feature>
<accession>A0A0D1JN53</accession>
<dbReference type="PATRIC" id="fig|280871.6.peg.5545"/>
<organism evidence="3 4">
    <name type="scientific">Mycolicibacterium llatzerense</name>
    <dbReference type="NCBI Taxonomy" id="280871"/>
    <lineage>
        <taxon>Bacteria</taxon>
        <taxon>Bacillati</taxon>
        <taxon>Actinomycetota</taxon>
        <taxon>Actinomycetes</taxon>
        <taxon>Mycobacteriales</taxon>
        <taxon>Mycobacteriaceae</taxon>
        <taxon>Mycolicibacterium</taxon>
    </lineage>
</organism>
<name>A0A0D1JN53_9MYCO</name>
<feature type="signal peptide" evidence="2">
    <location>
        <begin position="1"/>
        <end position="29"/>
    </location>
</feature>
<keyword evidence="2" id="KW-0732">Signal</keyword>
<dbReference type="Proteomes" id="UP000032221">
    <property type="component" value="Unassembled WGS sequence"/>
</dbReference>
<keyword evidence="4" id="KW-1185">Reference proteome</keyword>
<sequence>MKIKQALTASTLAAGIGAAGLFGIGLATASADWCPPGAPCAGHDDHRDDRGGDRGGWGGDRGGWQRGIDWRGDRDGWRDDRGRDWHGRGIDDGRWDHQPFSYNGQWVNPVFDQGFNAWGFWLGPIWIPL</sequence>
<comment type="caution">
    <text evidence="3">The sequence shown here is derived from an EMBL/GenBank/DDBJ whole genome shotgun (WGS) entry which is preliminary data.</text>
</comment>
<evidence type="ECO:0000313" key="3">
    <source>
        <dbReference type="EMBL" id="KIU14004.1"/>
    </source>
</evidence>
<dbReference type="STRING" id="280871.TL10_26730"/>
<protein>
    <submittedName>
        <fullName evidence="3">Uncharacterized protein</fullName>
    </submittedName>
</protein>
<dbReference type="OrthoDB" id="4578563at2"/>
<dbReference type="RefSeq" id="WP_043392678.1">
    <property type="nucleotide sequence ID" value="NZ_JXST01000056.1"/>
</dbReference>
<reference evidence="3 4" key="1">
    <citation type="submission" date="2015-01" db="EMBL/GenBank/DDBJ databases">
        <title>Genome sequence of Mycobacterium llatzerense and Mycobacterium immunogenum recovered from brain abscess.</title>
        <authorList>
            <person name="Greninger A.L."/>
            <person name="Langelier C."/>
            <person name="Cunningham G."/>
            <person name="Chiu C.Y."/>
            <person name="Miller S."/>
        </authorList>
    </citation>
    <scope>NUCLEOTIDE SEQUENCE [LARGE SCALE GENOMIC DNA]</scope>
    <source>
        <strain evidence="3 4">CLUC14</strain>
    </source>
</reference>
<feature type="compositionally biased region" description="Basic and acidic residues" evidence="1">
    <location>
        <begin position="42"/>
        <end position="53"/>
    </location>
</feature>
<feature type="chain" id="PRO_5038968154" evidence="2">
    <location>
        <begin position="30"/>
        <end position="129"/>
    </location>
</feature>
<evidence type="ECO:0000313" key="4">
    <source>
        <dbReference type="Proteomes" id="UP000032221"/>
    </source>
</evidence>
<dbReference type="AlphaFoldDB" id="A0A0D1JN53"/>
<dbReference type="EMBL" id="JXST01000056">
    <property type="protein sequence ID" value="KIU14004.1"/>
    <property type="molecule type" value="Genomic_DNA"/>
</dbReference>